<evidence type="ECO:0000313" key="1">
    <source>
        <dbReference type="EMBL" id="MBN8233972.1"/>
    </source>
</evidence>
<protein>
    <submittedName>
        <fullName evidence="1">SIMPL domain-containing protein</fullName>
    </submittedName>
</protein>
<dbReference type="PANTHER" id="PTHR34387">
    <property type="entry name" value="SLR1258 PROTEIN"/>
    <property type="match status" value="1"/>
</dbReference>
<dbReference type="InterPro" id="IPR007497">
    <property type="entry name" value="SIMPL/DUF541"/>
</dbReference>
<accession>A0ABS3DRK4</accession>
<dbReference type="InterPro" id="IPR052022">
    <property type="entry name" value="26kDa_periplasmic_antigen"/>
</dbReference>
<name>A0ABS3DRK4_9BACI</name>
<dbReference type="PANTHER" id="PTHR34387:SF1">
    <property type="entry name" value="PERIPLASMIC IMMUNOGENIC PROTEIN"/>
    <property type="match status" value="1"/>
</dbReference>
<gene>
    <name evidence="1" type="ORF">JF544_01890</name>
</gene>
<proteinExistence type="predicted"/>
<reference evidence="1 2" key="1">
    <citation type="submission" date="2020-12" db="EMBL/GenBank/DDBJ databases">
        <title>Oil enriched cultivation method for isolating marine PHA-producing bacteria.</title>
        <authorList>
            <person name="Zheng W."/>
            <person name="Yu S."/>
            <person name="Huang Y."/>
        </authorList>
    </citation>
    <scope>NUCLEOTIDE SEQUENCE [LARGE SCALE GENOMIC DNA]</scope>
    <source>
        <strain evidence="1 2">SY-2-6</strain>
    </source>
</reference>
<sequence>MYQTFRQDGSDRQIRVQGSGSVKVKPDTAVVQLGVVTEGADLTTVQDENAAVTSMVKNQLMAAGVEETDIQTSDYSVFPQYDYVDGKQVFRGYQVSHMLTVTVNDIEQTGAVIDAAVQSGANRVTNIEFTVSQSYYYYQKALQIALGQALATAQTIANTMNVRLEQKPVRVVEEKSPDVSPLQPYAKTQMLSESAVPIEPGMMEITARVDVWFPFYP</sequence>
<dbReference type="Gene3D" id="3.30.110.170">
    <property type="entry name" value="Protein of unknown function (DUF541), domain 1"/>
    <property type="match status" value="1"/>
</dbReference>
<dbReference type="Gene3D" id="3.30.70.2970">
    <property type="entry name" value="Protein of unknown function (DUF541), domain 2"/>
    <property type="match status" value="1"/>
</dbReference>
<comment type="caution">
    <text evidence="1">The sequence shown here is derived from an EMBL/GenBank/DDBJ whole genome shotgun (WGS) entry which is preliminary data.</text>
</comment>
<dbReference type="RefSeq" id="WP_206932052.1">
    <property type="nucleotide sequence ID" value="NZ_JAEKJY010000001.1"/>
</dbReference>
<evidence type="ECO:0000313" key="2">
    <source>
        <dbReference type="Proteomes" id="UP000663970"/>
    </source>
</evidence>
<dbReference type="EMBL" id="JAEKJY010000001">
    <property type="protein sequence ID" value="MBN8233972.1"/>
    <property type="molecule type" value="Genomic_DNA"/>
</dbReference>
<keyword evidence="2" id="KW-1185">Reference proteome</keyword>
<dbReference type="Pfam" id="PF04402">
    <property type="entry name" value="SIMPL"/>
    <property type="match status" value="1"/>
</dbReference>
<dbReference type="Proteomes" id="UP000663970">
    <property type="component" value="Unassembled WGS sequence"/>
</dbReference>
<organism evidence="1 2">
    <name type="scientific">Halobacillus kuroshimensis</name>
    <dbReference type="NCBI Taxonomy" id="302481"/>
    <lineage>
        <taxon>Bacteria</taxon>
        <taxon>Bacillati</taxon>
        <taxon>Bacillota</taxon>
        <taxon>Bacilli</taxon>
        <taxon>Bacillales</taxon>
        <taxon>Bacillaceae</taxon>
        <taxon>Halobacillus</taxon>
    </lineage>
</organism>